<keyword evidence="4" id="KW-0560">Oxidoreductase</keyword>
<evidence type="ECO:0000313" key="9">
    <source>
        <dbReference type="Proteomes" id="UP000011096"/>
    </source>
</evidence>
<dbReference type="InterPro" id="IPR008927">
    <property type="entry name" value="6-PGluconate_DH-like_C_sf"/>
</dbReference>
<dbReference type="UniPathway" id="UPA00115">
    <property type="reaction ID" value="UER00410"/>
</dbReference>
<comment type="caution">
    <text evidence="8">The sequence shown here is derived from an EMBL/GenBank/DDBJ whole genome shotgun (WGS) entry which is preliminary data.</text>
</comment>
<dbReference type="SUPFAM" id="SSF51735">
    <property type="entry name" value="NAD(P)-binding Rossmann-fold domains"/>
    <property type="match status" value="1"/>
</dbReference>
<comment type="similarity">
    <text evidence="2">Belongs to the 6-phosphogluconate dehydrogenase family.</text>
</comment>
<dbReference type="PANTHER" id="PTHR11811">
    <property type="entry name" value="6-PHOSPHOGLUCONATE DEHYDROGENASE"/>
    <property type="match status" value="1"/>
</dbReference>
<protein>
    <recommendedName>
        <fullName evidence="3">phosphogluconate dehydrogenase (NADP(+)-dependent, decarboxylating)</fullName>
        <ecNumber evidence="3">1.1.1.44</ecNumber>
    </recommendedName>
</protein>
<dbReference type="Proteomes" id="UP000011096">
    <property type="component" value="Unassembled WGS sequence"/>
</dbReference>
<dbReference type="InterPro" id="IPR013328">
    <property type="entry name" value="6PGD_dom2"/>
</dbReference>
<evidence type="ECO:0000256" key="5">
    <source>
        <dbReference type="ARBA" id="ARBA00023064"/>
    </source>
</evidence>
<reference evidence="8 9" key="2">
    <citation type="submission" date="2020-04" db="EMBL/GenBank/DDBJ databases">
        <title>Genome sequencing and assembly of multiple isolates from the Colletotrichum gloeosporioides species complex.</title>
        <authorList>
            <person name="Gan P."/>
            <person name="Shirasu K."/>
        </authorList>
    </citation>
    <scope>NUCLEOTIDE SEQUENCE [LARGE SCALE GENOMIC DNA]</scope>
    <source>
        <strain evidence="8 9">Nara gc5</strain>
    </source>
</reference>
<proteinExistence type="inferred from homology"/>
<dbReference type="OrthoDB" id="434986at2759"/>
<dbReference type="SMART" id="SM01350">
    <property type="entry name" value="6PGD"/>
    <property type="match status" value="1"/>
</dbReference>
<accession>A0A7J6J8T8</accession>
<dbReference type="AlphaFoldDB" id="A0A7J6J8T8"/>
<dbReference type="FunFam" id="3.40.50.720:FF:000634">
    <property type="entry name" value="6-phosphogluconate dehydrogenase, decarboxylating"/>
    <property type="match status" value="1"/>
</dbReference>
<evidence type="ECO:0000256" key="3">
    <source>
        <dbReference type="ARBA" id="ARBA00013011"/>
    </source>
</evidence>
<comment type="pathway">
    <text evidence="1">Carbohydrate degradation; pentose phosphate pathway; D-ribulose 5-phosphate from D-glucose 6-phosphate (oxidative stage): step 3/3.</text>
</comment>
<evidence type="ECO:0000256" key="6">
    <source>
        <dbReference type="ARBA" id="ARBA00023126"/>
    </source>
</evidence>
<dbReference type="GO" id="GO:0004616">
    <property type="term" value="F:phosphogluconate dehydrogenase (decarboxylating) activity"/>
    <property type="evidence" value="ECO:0007669"/>
    <property type="project" value="UniProtKB-EC"/>
</dbReference>
<dbReference type="InterPro" id="IPR006115">
    <property type="entry name" value="6PGDH_NADP-bd"/>
</dbReference>
<name>A0A7J6J8T8_COLFN</name>
<dbReference type="InterPro" id="IPR006114">
    <property type="entry name" value="6PGDH_C"/>
</dbReference>
<dbReference type="PRINTS" id="PR00076">
    <property type="entry name" value="6PGDHDRGNASE"/>
</dbReference>
<dbReference type="GO" id="GO:0019521">
    <property type="term" value="P:D-gluconate metabolic process"/>
    <property type="evidence" value="ECO:0007669"/>
    <property type="project" value="UniProtKB-KW"/>
</dbReference>
<dbReference type="GO" id="GO:0006098">
    <property type="term" value="P:pentose-phosphate shunt"/>
    <property type="evidence" value="ECO:0007669"/>
    <property type="project" value="UniProtKB-UniPathway"/>
</dbReference>
<evidence type="ECO:0000256" key="1">
    <source>
        <dbReference type="ARBA" id="ARBA00004874"/>
    </source>
</evidence>
<gene>
    <name evidence="8" type="ORF">CGGC5_v008381</name>
</gene>
<evidence type="ECO:0000259" key="7">
    <source>
        <dbReference type="SMART" id="SM01350"/>
    </source>
</evidence>
<dbReference type="EC" id="1.1.1.44" evidence="3"/>
<organism evidence="8 9">
    <name type="scientific">Colletotrichum fructicola (strain Nara gc5)</name>
    <name type="common">Anthracnose fungus</name>
    <name type="synonym">Colletotrichum gloeosporioides (strain Nara gc5)</name>
    <dbReference type="NCBI Taxonomy" id="1213859"/>
    <lineage>
        <taxon>Eukaryota</taxon>
        <taxon>Fungi</taxon>
        <taxon>Dikarya</taxon>
        <taxon>Ascomycota</taxon>
        <taxon>Pezizomycotina</taxon>
        <taxon>Sordariomycetes</taxon>
        <taxon>Hypocreomycetidae</taxon>
        <taxon>Glomerellales</taxon>
        <taxon>Glomerellaceae</taxon>
        <taxon>Colletotrichum</taxon>
        <taxon>Colletotrichum gloeosporioides species complex</taxon>
    </lineage>
</organism>
<dbReference type="GO" id="GO:0050661">
    <property type="term" value="F:NADP binding"/>
    <property type="evidence" value="ECO:0007669"/>
    <property type="project" value="InterPro"/>
</dbReference>
<dbReference type="Gene3D" id="3.40.50.720">
    <property type="entry name" value="NAD(P)-binding Rossmann-like Domain"/>
    <property type="match status" value="1"/>
</dbReference>
<dbReference type="InterPro" id="IPR006183">
    <property type="entry name" value="Pgluconate_DH"/>
</dbReference>
<evidence type="ECO:0000313" key="8">
    <source>
        <dbReference type="EMBL" id="KAF4485349.1"/>
    </source>
</evidence>
<dbReference type="Pfam" id="PF03446">
    <property type="entry name" value="NAD_binding_2"/>
    <property type="match status" value="1"/>
</dbReference>
<reference evidence="8 9" key="1">
    <citation type="submission" date="2012-08" db="EMBL/GenBank/DDBJ databases">
        <authorList>
            <person name="Gan P.H.P."/>
            <person name="Ikeda K."/>
            <person name="Irieda H."/>
            <person name="Narusaka M."/>
            <person name="O'Connell R.J."/>
            <person name="Narusaka Y."/>
            <person name="Takano Y."/>
            <person name="Kubo Y."/>
            <person name="Shirasu K."/>
        </authorList>
    </citation>
    <scope>NUCLEOTIDE SEQUENCE [LARGE SCALE GENOMIC DNA]</scope>
    <source>
        <strain evidence="8 9">Nara gc5</strain>
    </source>
</reference>
<dbReference type="RefSeq" id="XP_031891947.2">
    <property type="nucleotide sequence ID" value="XM_032026676.2"/>
</dbReference>
<keyword evidence="6" id="KW-0570">Pentose shunt</keyword>
<dbReference type="EMBL" id="ANPB02000004">
    <property type="protein sequence ID" value="KAF4485349.1"/>
    <property type="molecule type" value="Genomic_DNA"/>
</dbReference>
<dbReference type="InterPro" id="IPR036291">
    <property type="entry name" value="NAD(P)-bd_dom_sf"/>
</dbReference>
<dbReference type="Pfam" id="PF00393">
    <property type="entry name" value="6PGD"/>
    <property type="match status" value="1"/>
</dbReference>
<sequence>MGFGPLFGVNHTPITTQLVIGLQLMKQLLWAGQSNPLVNAQPRVEFTTIGVVGVGSMGAAMSLLFAENDYRVFLYDPSKENIDKLRRDAMNLGLDDRITAREGYEDLCETVKAQSKPGVFVFSTPHGSVGDEAIQGLLSGGNLEREDIIIDCANEQWQATERRQRELAPKGIHYIGCGVSGGYQSARSGPSFCPGGDPDVVRRILPFLEKLAAKGRDGKPCTGLVGPGGSGHFVKMVHNGIEQGMMSVLAEVWSIMVQGLGMSYSEIGAVFDQWNSSGPLHDCFLIKIAVDISNTRDEYGENPLGHIRDKVVQDVDDTEGTGNWTCRDAINLHIPAATIVSAHLFRFASAFAGQRKHNKDAANGGVESRNLDVTSREDFLDHLQKATYFGFLTCFAQGMDMIQAQDAKMGWKLNYRNILQLWRGGCIIQADGIVDVLDAMYSREDRNIENDVLSNHEVGNDLSCNFSATKEVILKAVEADLCVPALSQSLEYYKYSTSNELPTQFMEAELDYFGKHMFDKKGDAFPGEPKAGQHHFEWKPAKGKRD</sequence>
<keyword evidence="5" id="KW-0311">Gluconate utilization</keyword>
<evidence type="ECO:0000256" key="2">
    <source>
        <dbReference type="ARBA" id="ARBA00008419"/>
    </source>
</evidence>
<dbReference type="Gene3D" id="1.10.1040.10">
    <property type="entry name" value="N-(1-d-carboxylethyl)-l-norvaline Dehydrogenase, domain 2"/>
    <property type="match status" value="1"/>
</dbReference>
<dbReference type="InParanoid" id="A0A7J6J8T8"/>
<evidence type="ECO:0000256" key="4">
    <source>
        <dbReference type="ARBA" id="ARBA00023002"/>
    </source>
</evidence>
<keyword evidence="9" id="KW-1185">Reference proteome</keyword>
<dbReference type="GeneID" id="43610814"/>
<dbReference type="SUPFAM" id="SSF48179">
    <property type="entry name" value="6-phosphogluconate dehydrogenase C-terminal domain-like"/>
    <property type="match status" value="1"/>
</dbReference>
<feature type="domain" description="6-phosphogluconate dehydrogenase C-terminal" evidence="7">
    <location>
        <begin position="231"/>
        <end position="539"/>
    </location>
</feature>